<dbReference type="AlphaFoldDB" id="A0AAD7GXE6"/>
<proteinExistence type="predicted"/>
<sequence>MPTAYVMSFVAIVLSFVVHVHATVSATAPIPFPCAAYQPSRFGSKIPSPFAGPGAARQLVVGDLAPVGLASGDRFLEVLQLVPNLGLHHAPGFLDCAFTTAQSSCSSEPTPKKELAMTCQRSSFSGRPDLYHRSRQLRKGKNTWAYTKTMNNRVQTRIMALGDNLPSYKSVPSQLLHGHYGSVAVTGQKSFNPDGCLGDQSQLESTHPLVTTKHVKKGDRNYDRLRCGPRAVVDGAGCEARDSWADEGRTFKKSRLKLRQTAAQDNVDFAAVLGRKTLESRIERVSSELRVTSGGSEGKEWAKSGNR</sequence>
<keyword evidence="3" id="KW-1185">Reference proteome</keyword>
<comment type="caution">
    <text evidence="2">The sequence shown here is derived from an EMBL/GenBank/DDBJ whole genome shotgun (WGS) entry which is preliminary data.</text>
</comment>
<organism evidence="2 3">
    <name type="scientific">Mycena metata</name>
    <dbReference type="NCBI Taxonomy" id="1033252"/>
    <lineage>
        <taxon>Eukaryota</taxon>
        <taxon>Fungi</taxon>
        <taxon>Dikarya</taxon>
        <taxon>Basidiomycota</taxon>
        <taxon>Agaricomycotina</taxon>
        <taxon>Agaricomycetes</taxon>
        <taxon>Agaricomycetidae</taxon>
        <taxon>Agaricales</taxon>
        <taxon>Marasmiineae</taxon>
        <taxon>Mycenaceae</taxon>
        <taxon>Mycena</taxon>
    </lineage>
</organism>
<dbReference type="Proteomes" id="UP001215598">
    <property type="component" value="Unassembled WGS sequence"/>
</dbReference>
<evidence type="ECO:0000256" key="1">
    <source>
        <dbReference type="SAM" id="SignalP"/>
    </source>
</evidence>
<feature type="chain" id="PRO_5042033252" evidence="1">
    <location>
        <begin position="23"/>
        <end position="307"/>
    </location>
</feature>
<dbReference type="EMBL" id="JARKIB010000444">
    <property type="protein sequence ID" value="KAJ7707258.1"/>
    <property type="molecule type" value="Genomic_DNA"/>
</dbReference>
<gene>
    <name evidence="2" type="ORF">B0H16DRAFT_1704181</name>
</gene>
<keyword evidence="1" id="KW-0732">Signal</keyword>
<protein>
    <submittedName>
        <fullName evidence="2">Uncharacterized protein</fullName>
    </submittedName>
</protein>
<feature type="signal peptide" evidence="1">
    <location>
        <begin position="1"/>
        <end position="22"/>
    </location>
</feature>
<name>A0AAD7GXE6_9AGAR</name>
<evidence type="ECO:0000313" key="3">
    <source>
        <dbReference type="Proteomes" id="UP001215598"/>
    </source>
</evidence>
<reference evidence="2" key="1">
    <citation type="submission" date="2023-03" db="EMBL/GenBank/DDBJ databases">
        <title>Massive genome expansion in bonnet fungi (Mycena s.s.) driven by repeated elements and novel gene families across ecological guilds.</title>
        <authorList>
            <consortium name="Lawrence Berkeley National Laboratory"/>
            <person name="Harder C.B."/>
            <person name="Miyauchi S."/>
            <person name="Viragh M."/>
            <person name="Kuo A."/>
            <person name="Thoen E."/>
            <person name="Andreopoulos B."/>
            <person name="Lu D."/>
            <person name="Skrede I."/>
            <person name="Drula E."/>
            <person name="Henrissat B."/>
            <person name="Morin E."/>
            <person name="Kohler A."/>
            <person name="Barry K."/>
            <person name="LaButti K."/>
            <person name="Morin E."/>
            <person name="Salamov A."/>
            <person name="Lipzen A."/>
            <person name="Mereny Z."/>
            <person name="Hegedus B."/>
            <person name="Baldrian P."/>
            <person name="Stursova M."/>
            <person name="Weitz H."/>
            <person name="Taylor A."/>
            <person name="Grigoriev I.V."/>
            <person name="Nagy L.G."/>
            <person name="Martin F."/>
            <person name="Kauserud H."/>
        </authorList>
    </citation>
    <scope>NUCLEOTIDE SEQUENCE</scope>
    <source>
        <strain evidence="2">CBHHK182m</strain>
    </source>
</reference>
<evidence type="ECO:0000313" key="2">
    <source>
        <dbReference type="EMBL" id="KAJ7707258.1"/>
    </source>
</evidence>
<accession>A0AAD7GXE6</accession>